<keyword evidence="6" id="KW-1185">Reference proteome</keyword>
<proteinExistence type="predicted"/>
<organism evidence="5 6">
    <name type="scientific">Bifidobacterium phasiani</name>
    <dbReference type="NCBI Taxonomy" id="2834431"/>
    <lineage>
        <taxon>Bacteria</taxon>
        <taxon>Bacillati</taxon>
        <taxon>Actinomycetota</taxon>
        <taxon>Actinomycetes</taxon>
        <taxon>Bifidobacteriales</taxon>
        <taxon>Bifidobacteriaceae</taxon>
        <taxon>Bifidobacterium</taxon>
    </lineage>
</organism>
<dbReference type="SFLD" id="SFLDS00003">
    <property type="entry name" value="Haloacid_Dehalogenase"/>
    <property type="match status" value="1"/>
</dbReference>
<name>A0ABS6W826_9BIFI</name>
<protein>
    <submittedName>
        <fullName evidence="5">HAD family hydrolase</fullName>
    </submittedName>
</protein>
<evidence type="ECO:0000256" key="4">
    <source>
        <dbReference type="ARBA" id="ARBA00022842"/>
    </source>
</evidence>
<dbReference type="InterPro" id="IPR006439">
    <property type="entry name" value="HAD-SF_hydro_IA"/>
</dbReference>
<keyword evidence="3 5" id="KW-0378">Hydrolase</keyword>
<comment type="cofactor">
    <cofactor evidence="1">
        <name>Mg(2+)</name>
        <dbReference type="ChEBI" id="CHEBI:18420"/>
    </cofactor>
</comment>
<accession>A0ABS6W826</accession>
<evidence type="ECO:0000313" key="5">
    <source>
        <dbReference type="EMBL" id="MBW3082660.1"/>
    </source>
</evidence>
<sequence length="264" mass="29429">MGLGVRRIRTAAASHNGGGARRYDVVMFDLYGTLVDIRTDEESEEAWEELRRFLDDAGAHYDNATQLRDRFMGARALATAVPANRDPEWFEPDLLPVYRAMFSLRGMRAGERLSREAAWVFRRASTRLIWLYPGALDMLAALKDAGLRVVLVSNAQSCYTRPELELLGLDKALDRIMISSEEGVKKPGAEFFRRALEREGVEPERAVMVGNDEQCDILGARSAGVDGIYLRTGISPYSDPMESKKAVLSLKGADYEGLVSYLLS</sequence>
<evidence type="ECO:0000256" key="2">
    <source>
        <dbReference type="ARBA" id="ARBA00022723"/>
    </source>
</evidence>
<dbReference type="InterPro" id="IPR051400">
    <property type="entry name" value="HAD-like_hydrolase"/>
</dbReference>
<evidence type="ECO:0000313" key="6">
    <source>
        <dbReference type="Proteomes" id="UP000812844"/>
    </source>
</evidence>
<dbReference type="EMBL" id="JAHBBD010000007">
    <property type="protein sequence ID" value="MBW3082660.1"/>
    <property type="molecule type" value="Genomic_DNA"/>
</dbReference>
<gene>
    <name evidence="5" type="ORF">KIH73_04575</name>
</gene>
<dbReference type="PANTHER" id="PTHR46470:SF2">
    <property type="entry name" value="GLYCERALDEHYDE 3-PHOSPHATE PHOSPHATASE"/>
    <property type="match status" value="1"/>
</dbReference>
<dbReference type="NCBIfam" id="TIGR01549">
    <property type="entry name" value="HAD-SF-IA-v1"/>
    <property type="match status" value="1"/>
</dbReference>
<dbReference type="SFLD" id="SFLDG01129">
    <property type="entry name" value="C1.5:_HAD__Beta-PGM__Phosphata"/>
    <property type="match status" value="1"/>
</dbReference>
<dbReference type="GO" id="GO:0016787">
    <property type="term" value="F:hydrolase activity"/>
    <property type="evidence" value="ECO:0007669"/>
    <property type="project" value="UniProtKB-KW"/>
</dbReference>
<dbReference type="Pfam" id="PF00702">
    <property type="entry name" value="Hydrolase"/>
    <property type="match status" value="1"/>
</dbReference>
<evidence type="ECO:0000256" key="1">
    <source>
        <dbReference type="ARBA" id="ARBA00001946"/>
    </source>
</evidence>
<comment type="caution">
    <text evidence="5">The sequence shown here is derived from an EMBL/GenBank/DDBJ whole genome shotgun (WGS) entry which is preliminary data.</text>
</comment>
<reference evidence="5 6" key="1">
    <citation type="submission" date="2021-05" db="EMBL/GenBank/DDBJ databases">
        <title>Phylogenetic classification of ten novel species belonging to the genus Bifidobacterium comprising B. colchicus sp. nov., B. abeli sp. nov., B. bicoloris sp. nov., B. guerezis sp. nov., B. rosaliae sp. nov., B. santillanensis sp. nov., B. argentati sp. nov., B. amazzoni sp. nov., B. pluviali sp. nov., and B. pinnaculum sp. nov.</title>
        <authorList>
            <person name="Lugli G.A."/>
            <person name="Ruiz Garcia L."/>
            <person name="Margolles A."/>
            <person name="Ventura M."/>
        </authorList>
    </citation>
    <scope>NUCLEOTIDE SEQUENCE [LARGE SCALE GENOMIC DNA]</scope>
    <source>
        <strain evidence="5 6">6T3</strain>
    </source>
</reference>
<dbReference type="PANTHER" id="PTHR46470">
    <property type="entry name" value="N-ACYLNEURAMINATE-9-PHOSPHATASE"/>
    <property type="match status" value="1"/>
</dbReference>
<evidence type="ECO:0000256" key="3">
    <source>
        <dbReference type="ARBA" id="ARBA00022801"/>
    </source>
</evidence>
<dbReference type="Proteomes" id="UP000812844">
    <property type="component" value="Unassembled WGS sequence"/>
</dbReference>
<keyword evidence="4" id="KW-0460">Magnesium</keyword>
<keyword evidence="2" id="KW-0479">Metal-binding</keyword>